<proteinExistence type="predicted"/>
<reference evidence="2" key="1">
    <citation type="submission" date="2015-01" db="EMBL/GenBank/DDBJ databases">
        <authorList>
            <person name="Manzoor Shahid"/>
            <person name="Zubair Saima"/>
        </authorList>
    </citation>
    <scope>NUCLEOTIDE SEQUENCE [LARGE SCALE GENOMIC DNA]</scope>
    <source>
        <strain evidence="2">V1</strain>
    </source>
</reference>
<gene>
    <name evidence="1" type="ORF">TPHV1_310011</name>
</gene>
<accession>A0A0B7GXR2</accession>
<organism evidence="1 2">
    <name type="scientific">Treponema phagedenis</name>
    <dbReference type="NCBI Taxonomy" id="162"/>
    <lineage>
        <taxon>Bacteria</taxon>
        <taxon>Pseudomonadati</taxon>
        <taxon>Spirochaetota</taxon>
        <taxon>Spirochaetia</taxon>
        <taxon>Spirochaetales</taxon>
        <taxon>Treponemataceae</taxon>
        <taxon>Treponema</taxon>
    </lineage>
</organism>
<dbReference type="Proteomes" id="UP000042527">
    <property type="component" value="Unassembled WGS sequence"/>
</dbReference>
<keyword evidence="2" id="KW-1185">Reference proteome</keyword>
<name>A0A0B7GXR2_TREPH</name>
<evidence type="ECO:0000313" key="1">
    <source>
        <dbReference type="EMBL" id="CEM62382.1"/>
    </source>
</evidence>
<dbReference type="EMBL" id="CDNC01000025">
    <property type="protein sequence ID" value="CEM62382.1"/>
    <property type="molecule type" value="Genomic_DNA"/>
</dbReference>
<sequence length="192" mass="21540">MKKLFMFSVIILSFGMVYGAENILQEDIFTGFDAQELSIDDAEIISGGETYIGYTPIMKHYYHTLTVVTDKPISDPSFTVRAVFESGAGSSGSFASWGMGYNIRQYYNTPNMVKANPGKYELQLVSRPAGMSVKDYDDKVIAVALAYFNEKPKLYLALNRNCNTTTSTIIRRSGGYVSPSKAMWRLPGWKKW</sequence>
<evidence type="ECO:0000313" key="2">
    <source>
        <dbReference type="Proteomes" id="UP000042527"/>
    </source>
</evidence>
<dbReference type="RefSeq" id="WP_024752145.1">
    <property type="nucleotide sequence ID" value="NZ_CDNC01000025.1"/>
</dbReference>
<protein>
    <recommendedName>
        <fullName evidence="3">DUF4105 domain-containing protein</fullName>
    </recommendedName>
</protein>
<evidence type="ECO:0008006" key="3">
    <source>
        <dbReference type="Google" id="ProtNLM"/>
    </source>
</evidence>
<dbReference type="AlphaFoldDB" id="A0A0B7GXR2"/>